<protein>
    <submittedName>
        <fullName evidence="1">Uncharacterized protein</fullName>
    </submittedName>
</protein>
<dbReference type="AlphaFoldDB" id="A0AAV9UGS8"/>
<organism evidence="1 2">
    <name type="scientific">Orbilia blumenaviensis</name>
    <dbReference type="NCBI Taxonomy" id="1796055"/>
    <lineage>
        <taxon>Eukaryota</taxon>
        <taxon>Fungi</taxon>
        <taxon>Dikarya</taxon>
        <taxon>Ascomycota</taxon>
        <taxon>Pezizomycotina</taxon>
        <taxon>Orbiliomycetes</taxon>
        <taxon>Orbiliales</taxon>
        <taxon>Orbiliaceae</taxon>
        <taxon>Orbilia</taxon>
    </lineage>
</organism>
<evidence type="ECO:0000313" key="1">
    <source>
        <dbReference type="EMBL" id="KAK6340256.1"/>
    </source>
</evidence>
<keyword evidence="2" id="KW-1185">Reference proteome</keyword>
<accession>A0AAV9UGS8</accession>
<reference evidence="1 2" key="1">
    <citation type="submission" date="2019-10" db="EMBL/GenBank/DDBJ databases">
        <authorList>
            <person name="Palmer J.M."/>
        </authorList>
    </citation>
    <scope>NUCLEOTIDE SEQUENCE [LARGE SCALE GENOMIC DNA]</scope>
    <source>
        <strain evidence="1 2">TWF730</strain>
    </source>
</reference>
<name>A0AAV9UGS8_9PEZI</name>
<dbReference type="Proteomes" id="UP001373714">
    <property type="component" value="Unassembled WGS sequence"/>
</dbReference>
<dbReference type="EMBL" id="JAVHNS010000011">
    <property type="protein sequence ID" value="KAK6340256.1"/>
    <property type="molecule type" value="Genomic_DNA"/>
</dbReference>
<gene>
    <name evidence="1" type="ORF">TWF730_002020</name>
</gene>
<sequence length="206" mass="23934">MASGLYLSAPLVQEAITQVQSYKRFLVGSLWNRILAHELPREEGWFLALTRPYNLPYWIIPMRHEQGRWRSRLGVPGNRDNILGITWAHDFYEFGRHRKFWDDAKEAILQVMTLYPHDEISDYHVTIAAASEFTVEFWEWTGRQLGRPVLRKLVVQDNIEGGEISGPLHIIDDAEKVHQMIKYAKERIESNGDPSRAQPDQEGSVH</sequence>
<comment type="caution">
    <text evidence="1">The sequence shown here is derived from an EMBL/GenBank/DDBJ whole genome shotgun (WGS) entry which is preliminary data.</text>
</comment>
<proteinExistence type="predicted"/>
<evidence type="ECO:0000313" key="2">
    <source>
        <dbReference type="Proteomes" id="UP001373714"/>
    </source>
</evidence>